<sequence length="21" mass="2310">MPRKAAPETNSYGNITNIGKF</sequence>
<dbReference type="AlphaFoldDB" id="A0A0A8XX73"/>
<accession>A0A0A8XX73</accession>
<reference evidence="2" key="1">
    <citation type="submission" date="2014-09" db="EMBL/GenBank/DDBJ databases">
        <authorList>
            <person name="Magalhaes I.L.F."/>
            <person name="Oliveira U."/>
            <person name="Santos F.R."/>
            <person name="Vidigal T.H.D.A."/>
            <person name="Brescovit A.D."/>
            <person name="Santos A.J."/>
        </authorList>
    </citation>
    <scope>NUCLEOTIDE SEQUENCE</scope>
    <source>
        <tissue evidence="2">Shoot tissue taken approximately 20 cm above the soil surface</tissue>
    </source>
</reference>
<protein>
    <submittedName>
        <fullName evidence="2">Uncharacterized protein</fullName>
    </submittedName>
</protein>
<proteinExistence type="predicted"/>
<reference evidence="2" key="2">
    <citation type="journal article" date="2015" name="Data Brief">
        <title>Shoot transcriptome of the giant reed, Arundo donax.</title>
        <authorList>
            <person name="Barrero R.A."/>
            <person name="Guerrero F.D."/>
            <person name="Moolhuijzen P."/>
            <person name="Goolsby J.A."/>
            <person name="Tidwell J."/>
            <person name="Bellgard S.E."/>
            <person name="Bellgard M.I."/>
        </authorList>
    </citation>
    <scope>NUCLEOTIDE SEQUENCE</scope>
    <source>
        <tissue evidence="2">Shoot tissue taken approximately 20 cm above the soil surface</tissue>
    </source>
</reference>
<name>A0A0A8XX73_ARUDO</name>
<dbReference type="EMBL" id="GBRH01281588">
    <property type="protein sequence ID" value="JAD16307.1"/>
    <property type="molecule type" value="Transcribed_RNA"/>
</dbReference>
<organism evidence="2">
    <name type="scientific">Arundo donax</name>
    <name type="common">Giant reed</name>
    <name type="synonym">Donax arundinaceus</name>
    <dbReference type="NCBI Taxonomy" id="35708"/>
    <lineage>
        <taxon>Eukaryota</taxon>
        <taxon>Viridiplantae</taxon>
        <taxon>Streptophyta</taxon>
        <taxon>Embryophyta</taxon>
        <taxon>Tracheophyta</taxon>
        <taxon>Spermatophyta</taxon>
        <taxon>Magnoliopsida</taxon>
        <taxon>Liliopsida</taxon>
        <taxon>Poales</taxon>
        <taxon>Poaceae</taxon>
        <taxon>PACMAD clade</taxon>
        <taxon>Arundinoideae</taxon>
        <taxon>Arundineae</taxon>
        <taxon>Arundo</taxon>
    </lineage>
</organism>
<evidence type="ECO:0000256" key="1">
    <source>
        <dbReference type="SAM" id="MobiDB-lite"/>
    </source>
</evidence>
<feature type="compositionally biased region" description="Polar residues" evidence="1">
    <location>
        <begin position="8"/>
        <end position="21"/>
    </location>
</feature>
<feature type="region of interest" description="Disordered" evidence="1">
    <location>
        <begin position="1"/>
        <end position="21"/>
    </location>
</feature>
<evidence type="ECO:0000313" key="2">
    <source>
        <dbReference type="EMBL" id="JAD16307.1"/>
    </source>
</evidence>